<sequence>MPYEAHQRLQQTTKFLEDVGEDELDLGRVVKTGSPKEVDSRFGDPFDDHRMRRRLRSTMFELRREDPELVDPLCFETTITFCKVTERSG</sequence>
<name>E9HGJ0_DAPPU</name>
<organism evidence="1 2">
    <name type="scientific">Daphnia pulex</name>
    <name type="common">Water flea</name>
    <dbReference type="NCBI Taxonomy" id="6669"/>
    <lineage>
        <taxon>Eukaryota</taxon>
        <taxon>Metazoa</taxon>
        <taxon>Ecdysozoa</taxon>
        <taxon>Arthropoda</taxon>
        <taxon>Crustacea</taxon>
        <taxon>Branchiopoda</taxon>
        <taxon>Diplostraca</taxon>
        <taxon>Cladocera</taxon>
        <taxon>Anomopoda</taxon>
        <taxon>Daphniidae</taxon>
        <taxon>Daphnia</taxon>
    </lineage>
</organism>
<dbReference type="AlphaFoldDB" id="E9HGJ0"/>
<gene>
    <name evidence="1" type="ORF">DAPPUDRAFT_259081</name>
</gene>
<evidence type="ECO:0000313" key="1">
    <source>
        <dbReference type="EMBL" id="EFX69141.1"/>
    </source>
</evidence>
<evidence type="ECO:0000313" key="2">
    <source>
        <dbReference type="Proteomes" id="UP000000305"/>
    </source>
</evidence>
<dbReference type="KEGG" id="dpx:DAPPUDRAFT_259081"/>
<dbReference type="HOGENOM" id="CLU_2457031_0_0_1"/>
<accession>E9HGJ0</accession>
<dbReference type="Proteomes" id="UP000000305">
    <property type="component" value="Unassembled WGS sequence"/>
</dbReference>
<protein>
    <submittedName>
        <fullName evidence="1">Uncharacterized protein</fullName>
    </submittedName>
</protein>
<reference evidence="1 2" key="1">
    <citation type="journal article" date="2011" name="Science">
        <title>The ecoresponsive genome of Daphnia pulex.</title>
        <authorList>
            <person name="Colbourne J.K."/>
            <person name="Pfrender M.E."/>
            <person name="Gilbert D."/>
            <person name="Thomas W.K."/>
            <person name="Tucker A."/>
            <person name="Oakley T.H."/>
            <person name="Tokishita S."/>
            <person name="Aerts A."/>
            <person name="Arnold G.J."/>
            <person name="Basu M.K."/>
            <person name="Bauer D.J."/>
            <person name="Caceres C.E."/>
            <person name="Carmel L."/>
            <person name="Casola C."/>
            <person name="Choi J.H."/>
            <person name="Detter J.C."/>
            <person name="Dong Q."/>
            <person name="Dusheyko S."/>
            <person name="Eads B.D."/>
            <person name="Frohlich T."/>
            <person name="Geiler-Samerotte K.A."/>
            <person name="Gerlach D."/>
            <person name="Hatcher P."/>
            <person name="Jogdeo S."/>
            <person name="Krijgsveld J."/>
            <person name="Kriventseva E.V."/>
            <person name="Kultz D."/>
            <person name="Laforsch C."/>
            <person name="Lindquist E."/>
            <person name="Lopez J."/>
            <person name="Manak J.R."/>
            <person name="Muller J."/>
            <person name="Pangilinan J."/>
            <person name="Patwardhan R.P."/>
            <person name="Pitluck S."/>
            <person name="Pritham E.J."/>
            <person name="Rechtsteiner A."/>
            <person name="Rho M."/>
            <person name="Rogozin I.B."/>
            <person name="Sakarya O."/>
            <person name="Salamov A."/>
            <person name="Schaack S."/>
            <person name="Shapiro H."/>
            <person name="Shiga Y."/>
            <person name="Skalitzky C."/>
            <person name="Smith Z."/>
            <person name="Souvorov A."/>
            <person name="Sung W."/>
            <person name="Tang Z."/>
            <person name="Tsuchiya D."/>
            <person name="Tu H."/>
            <person name="Vos H."/>
            <person name="Wang M."/>
            <person name="Wolf Y.I."/>
            <person name="Yamagata H."/>
            <person name="Yamada T."/>
            <person name="Ye Y."/>
            <person name="Shaw J.R."/>
            <person name="Andrews J."/>
            <person name="Crease T.J."/>
            <person name="Tang H."/>
            <person name="Lucas S.M."/>
            <person name="Robertson H.M."/>
            <person name="Bork P."/>
            <person name="Koonin E.V."/>
            <person name="Zdobnov E.M."/>
            <person name="Grigoriev I.V."/>
            <person name="Lynch M."/>
            <person name="Boore J.L."/>
        </authorList>
    </citation>
    <scope>NUCLEOTIDE SEQUENCE [LARGE SCALE GENOMIC DNA]</scope>
</reference>
<keyword evidence="2" id="KW-1185">Reference proteome</keyword>
<dbReference type="EMBL" id="GL732642">
    <property type="protein sequence ID" value="EFX69141.1"/>
    <property type="molecule type" value="Genomic_DNA"/>
</dbReference>
<dbReference type="InParanoid" id="E9HGJ0"/>
<proteinExistence type="predicted"/>